<keyword evidence="11" id="KW-1185">Reference proteome</keyword>
<dbReference type="OrthoDB" id="9769623at2"/>
<dbReference type="STRING" id="247490.KSU1_D0616"/>
<proteinExistence type="inferred from homology"/>
<dbReference type="Pfam" id="PF14698">
    <property type="entry name" value="ASL_C2"/>
    <property type="match status" value="1"/>
</dbReference>
<comment type="pathway">
    <text evidence="2 7">Amino-acid biosynthesis; L-arginine biosynthesis; L-arginine from L-ornithine and carbamoyl phosphate: step 3/3.</text>
</comment>
<evidence type="ECO:0000259" key="9">
    <source>
        <dbReference type="Pfam" id="PF14698"/>
    </source>
</evidence>
<dbReference type="EC" id="4.3.2.1" evidence="3 7"/>
<accession>I3IQD0</accession>
<evidence type="ECO:0000256" key="3">
    <source>
        <dbReference type="ARBA" id="ARBA00012338"/>
    </source>
</evidence>
<evidence type="ECO:0000313" key="10">
    <source>
        <dbReference type="EMBL" id="GAB63925.1"/>
    </source>
</evidence>
<dbReference type="InterPro" id="IPR024083">
    <property type="entry name" value="Fumarase/histidase_N"/>
</dbReference>
<dbReference type="PANTHER" id="PTHR43814:SF1">
    <property type="entry name" value="ARGININOSUCCINATE LYASE"/>
    <property type="match status" value="1"/>
</dbReference>
<dbReference type="InterPro" id="IPR029419">
    <property type="entry name" value="Arg_succ_lyase_C"/>
</dbReference>
<dbReference type="GO" id="GO:0004056">
    <property type="term" value="F:argininosuccinate lyase activity"/>
    <property type="evidence" value="ECO:0007669"/>
    <property type="project" value="UniProtKB-UniRule"/>
</dbReference>
<dbReference type="InterPro" id="IPR022761">
    <property type="entry name" value="Fumarate_lyase_N"/>
</dbReference>
<comment type="subcellular location">
    <subcellularLocation>
        <location evidence="7">Cytoplasm</location>
    </subcellularLocation>
</comment>
<evidence type="ECO:0000256" key="5">
    <source>
        <dbReference type="ARBA" id="ARBA00022605"/>
    </source>
</evidence>
<dbReference type="InterPro" id="IPR020557">
    <property type="entry name" value="Fumarate_lyase_CS"/>
</dbReference>
<dbReference type="PRINTS" id="PR00145">
    <property type="entry name" value="ARGSUCLYASE"/>
</dbReference>
<evidence type="ECO:0000313" key="11">
    <source>
        <dbReference type="Proteomes" id="UP000002985"/>
    </source>
</evidence>
<keyword evidence="7" id="KW-0963">Cytoplasm</keyword>
<gene>
    <name evidence="7" type="primary">argH</name>
    <name evidence="10" type="ORF">KSU1_D0616</name>
</gene>
<feature type="domain" description="Argininosuccinate lyase C-terminal" evidence="9">
    <location>
        <begin position="375"/>
        <end position="443"/>
    </location>
</feature>
<reference evidence="10 11" key="1">
    <citation type="journal article" date="2012" name="FEBS Lett.">
        <title>Anammox organism KSU-1 expresses a NirK-type copper-containing nitrite reductase instead of a NirS-type with cytochrome cd1.</title>
        <authorList>
            <person name="Hira D."/>
            <person name="Toh H."/>
            <person name="Migita C.T."/>
            <person name="Okubo H."/>
            <person name="Nishiyama T."/>
            <person name="Hattori M."/>
            <person name="Furukawa K."/>
            <person name="Fujii T."/>
        </authorList>
    </citation>
    <scope>NUCLEOTIDE SEQUENCE [LARGE SCALE GENOMIC DNA]</scope>
</reference>
<dbReference type="PROSITE" id="PS00163">
    <property type="entry name" value="FUMARATE_LYASES"/>
    <property type="match status" value="1"/>
</dbReference>
<dbReference type="UniPathway" id="UPA00068">
    <property type="reaction ID" value="UER00114"/>
</dbReference>
<dbReference type="InterPro" id="IPR009049">
    <property type="entry name" value="Argininosuccinate_lyase"/>
</dbReference>
<organism evidence="10 11">
    <name type="scientific">Candidatus Jettenia caeni</name>
    <dbReference type="NCBI Taxonomy" id="247490"/>
    <lineage>
        <taxon>Bacteria</taxon>
        <taxon>Pseudomonadati</taxon>
        <taxon>Planctomycetota</taxon>
        <taxon>Candidatus Brocadiia</taxon>
        <taxon>Candidatus Brocadiales</taxon>
        <taxon>Candidatus Brocadiaceae</taxon>
        <taxon>Candidatus Jettenia</taxon>
    </lineage>
</organism>
<dbReference type="FunFam" id="1.10.40.30:FF:000001">
    <property type="entry name" value="Argininosuccinate lyase"/>
    <property type="match status" value="1"/>
</dbReference>
<comment type="caution">
    <text evidence="10">The sequence shown here is derived from an EMBL/GenBank/DDBJ whole genome shotgun (WGS) entry which is preliminary data.</text>
</comment>
<dbReference type="GO" id="GO:0005829">
    <property type="term" value="C:cytosol"/>
    <property type="evidence" value="ECO:0007669"/>
    <property type="project" value="TreeGrafter"/>
</dbReference>
<dbReference type="Gene3D" id="1.10.40.30">
    <property type="entry name" value="Fumarase/aspartase (C-terminal domain)"/>
    <property type="match status" value="1"/>
</dbReference>
<evidence type="ECO:0000256" key="4">
    <source>
        <dbReference type="ARBA" id="ARBA00022571"/>
    </source>
</evidence>
<dbReference type="PANTHER" id="PTHR43814">
    <property type="entry name" value="ARGININOSUCCINATE LYASE"/>
    <property type="match status" value="1"/>
</dbReference>
<evidence type="ECO:0000256" key="1">
    <source>
        <dbReference type="ARBA" id="ARBA00000985"/>
    </source>
</evidence>
<dbReference type="InterPro" id="IPR008948">
    <property type="entry name" value="L-Aspartase-like"/>
</dbReference>
<dbReference type="eggNOG" id="COG0165">
    <property type="taxonomic scope" value="Bacteria"/>
</dbReference>
<dbReference type="FunFam" id="1.20.200.10:FF:000015">
    <property type="entry name" value="argininosuccinate lyase isoform X2"/>
    <property type="match status" value="1"/>
</dbReference>
<sequence>MQVYRKTNDMRQKKLWGGRFTKQTAASVESFTESISFDWRLYKYDIEGSITHAVMLAKCKLITEKEKDTIVKGLKGILSDILAEKFEFKKSLEDIHMNIESVLIDRIGEVGKKLHTARSRNDQIALDLRLWTRDQTQQTIKLLVMLQREFVKKAKNYLSFIMPGFTHLQHAQPVLVSHYLLAYIEMFERDKTRLQDCFIRLNKSPLGACALAGTTLQTDSMLTAKLLGFKGICENSMDAVSDRDFCVEYSFCLSTIAMHLSRFCEEWIIWCNDEFKFIEISDDYCTGSSIMPQKKNPDVLELIRGKCGRVFGHLVSLLTLLKGLPLTYNRDMQEDKIALFDATDTVQASLSILTELVTNTHFNKERMMLACEKGFIDATALAEYLVKKGLPFRKAHEIVGNIVRECIRVHCTLMDLKLEGFKAFSSIIEKDVYKVLGVENCIKNYKSYGSTAPGFVKKRIAYWEKKLSDNSVPKYAN</sequence>
<keyword evidence="4 7" id="KW-0055">Arginine biosynthesis</keyword>
<dbReference type="AlphaFoldDB" id="I3IQD0"/>
<evidence type="ECO:0000259" key="8">
    <source>
        <dbReference type="Pfam" id="PF00206"/>
    </source>
</evidence>
<comment type="similarity">
    <text evidence="7">Belongs to the lyase 1 family. Argininosuccinate lyase subfamily.</text>
</comment>
<protein>
    <recommendedName>
        <fullName evidence="3 7">Argininosuccinate lyase</fullName>
        <shortName evidence="7">ASAL</shortName>
        <ecNumber evidence="3 7">4.3.2.1</ecNumber>
    </recommendedName>
    <alternativeName>
        <fullName evidence="7">Arginosuccinase</fullName>
    </alternativeName>
</protein>
<keyword evidence="5 7" id="KW-0028">Amino-acid biosynthesis</keyword>
<dbReference type="Gene3D" id="1.10.275.10">
    <property type="entry name" value="Fumarase/aspartase (N-terminal domain)"/>
    <property type="match status" value="1"/>
</dbReference>
<dbReference type="Proteomes" id="UP000002985">
    <property type="component" value="Unassembled WGS sequence"/>
</dbReference>
<dbReference type="GO" id="GO:0042450">
    <property type="term" value="P:L-arginine biosynthetic process via ornithine"/>
    <property type="evidence" value="ECO:0007669"/>
    <property type="project" value="UniProtKB-UniRule"/>
</dbReference>
<keyword evidence="6 7" id="KW-0456">Lyase</keyword>
<dbReference type="Gene3D" id="1.20.200.10">
    <property type="entry name" value="Fumarase/aspartase (Central domain)"/>
    <property type="match status" value="1"/>
</dbReference>
<dbReference type="InterPro" id="IPR000362">
    <property type="entry name" value="Fumarate_lyase_fam"/>
</dbReference>
<evidence type="ECO:0000256" key="2">
    <source>
        <dbReference type="ARBA" id="ARBA00004941"/>
    </source>
</evidence>
<name>I3IQD0_9BACT</name>
<feature type="domain" description="Fumarate lyase N-terminal" evidence="8">
    <location>
        <begin position="18"/>
        <end position="312"/>
    </location>
</feature>
<dbReference type="Pfam" id="PF00206">
    <property type="entry name" value="Lyase_1"/>
    <property type="match status" value="1"/>
</dbReference>
<dbReference type="CDD" id="cd01359">
    <property type="entry name" value="Argininosuccinate_lyase"/>
    <property type="match status" value="1"/>
</dbReference>
<evidence type="ECO:0000256" key="6">
    <source>
        <dbReference type="ARBA" id="ARBA00023239"/>
    </source>
</evidence>
<dbReference type="SUPFAM" id="SSF48557">
    <property type="entry name" value="L-aspartase-like"/>
    <property type="match status" value="1"/>
</dbReference>
<dbReference type="PRINTS" id="PR00149">
    <property type="entry name" value="FUMRATELYASE"/>
</dbReference>
<evidence type="ECO:0000256" key="7">
    <source>
        <dbReference type="HAMAP-Rule" id="MF_00006"/>
    </source>
</evidence>
<dbReference type="EMBL" id="BAFH01000004">
    <property type="protein sequence ID" value="GAB63925.1"/>
    <property type="molecule type" value="Genomic_DNA"/>
</dbReference>
<comment type="catalytic activity">
    <reaction evidence="1 7">
        <text>2-(N(omega)-L-arginino)succinate = fumarate + L-arginine</text>
        <dbReference type="Rhea" id="RHEA:24020"/>
        <dbReference type="ChEBI" id="CHEBI:29806"/>
        <dbReference type="ChEBI" id="CHEBI:32682"/>
        <dbReference type="ChEBI" id="CHEBI:57472"/>
        <dbReference type="EC" id="4.3.2.1"/>
    </reaction>
</comment>
<dbReference type="FunFam" id="1.10.275.10:FF:000002">
    <property type="entry name" value="Argininosuccinate lyase"/>
    <property type="match status" value="1"/>
</dbReference>
<dbReference type="HAMAP" id="MF_00006">
    <property type="entry name" value="Arg_succ_lyase"/>
    <property type="match status" value="1"/>
</dbReference>
<dbReference type="NCBIfam" id="TIGR00838">
    <property type="entry name" value="argH"/>
    <property type="match status" value="1"/>
</dbReference>